<dbReference type="EMBL" id="CABVHQ010000055">
    <property type="protein sequence ID" value="VVO24337.1"/>
    <property type="molecule type" value="Genomic_DNA"/>
</dbReference>
<dbReference type="InterPro" id="IPR016926">
    <property type="entry name" value="UCP029594"/>
</dbReference>
<dbReference type="Pfam" id="PF13515">
    <property type="entry name" value="FUSC_2"/>
    <property type="match status" value="1"/>
</dbReference>
<feature type="transmembrane region" description="Helical" evidence="5">
    <location>
        <begin position="312"/>
        <end position="335"/>
    </location>
</feature>
<dbReference type="InterPro" id="IPR049453">
    <property type="entry name" value="Memb_transporter_dom"/>
</dbReference>
<feature type="transmembrane region" description="Helical" evidence="5">
    <location>
        <begin position="40"/>
        <end position="59"/>
    </location>
</feature>
<proteinExistence type="predicted"/>
<organism evidence="7 8">
    <name type="scientific">Pseudomonas fluorescens</name>
    <dbReference type="NCBI Taxonomy" id="294"/>
    <lineage>
        <taxon>Bacteria</taxon>
        <taxon>Pseudomonadati</taxon>
        <taxon>Pseudomonadota</taxon>
        <taxon>Gammaproteobacteria</taxon>
        <taxon>Pseudomonadales</taxon>
        <taxon>Pseudomonadaceae</taxon>
        <taxon>Pseudomonas</taxon>
    </lineage>
</organism>
<evidence type="ECO:0000256" key="4">
    <source>
        <dbReference type="ARBA" id="ARBA00023136"/>
    </source>
</evidence>
<evidence type="ECO:0000256" key="1">
    <source>
        <dbReference type="ARBA" id="ARBA00004141"/>
    </source>
</evidence>
<feature type="transmembrane region" description="Helical" evidence="5">
    <location>
        <begin position="112"/>
        <end position="130"/>
    </location>
</feature>
<dbReference type="PIRSF" id="PIRSF029594">
    <property type="entry name" value="UCP029594"/>
    <property type="match status" value="1"/>
</dbReference>
<keyword evidence="2 5" id="KW-0812">Transmembrane</keyword>
<dbReference type="InterPro" id="IPR022604">
    <property type="entry name" value="DUF2955"/>
</dbReference>
<reference evidence="7 8" key="1">
    <citation type="submission" date="2019-09" db="EMBL/GenBank/DDBJ databases">
        <authorList>
            <person name="Chandra G."/>
            <person name="Truman W A."/>
        </authorList>
    </citation>
    <scope>NUCLEOTIDE SEQUENCE [LARGE SCALE GENOMIC DNA]</scope>
    <source>
        <strain evidence="7">PS691</strain>
    </source>
</reference>
<dbReference type="Pfam" id="PF11168">
    <property type="entry name" value="DUF2955"/>
    <property type="match status" value="1"/>
</dbReference>
<evidence type="ECO:0000313" key="8">
    <source>
        <dbReference type="Proteomes" id="UP000337909"/>
    </source>
</evidence>
<dbReference type="RefSeq" id="WP_150644276.1">
    <property type="nucleotide sequence ID" value="NZ_CABVHQ010000055.1"/>
</dbReference>
<evidence type="ECO:0000313" key="7">
    <source>
        <dbReference type="EMBL" id="VVO24337.1"/>
    </source>
</evidence>
<keyword evidence="4 5" id="KW-0472">Membrane</keyword>
<feature type="domain" description="Integral membrane bound transporter" evidence="6">
    <location>
        <begin position="196"/>
        <end position="326"/>
    </location>
</feature>
<feature type="transmembrane region" description="Helical" evidence="5">
    <location>
        <begin position="256"/>
        <end position="274"/>
    </location>
</feature>
<comment type="subcellular location">
    <subcellularLocation>
        <location evidence="1">Membrane</location>
        <topology evidence="1">Multi-pass membrane protein</topology>
    </subcellularLocation>
</comment>
<dbReference type="OrthoDB" id="6799126at2"/>
<dbReference type="Proteomes" id="UP000337909">
    <property type="component" value="Unassembled WGS sequence"/>
</dbReference>
<dbReference type="GO" id="GO:0016020">
    <property type="term" value="C:membrane"/>
    <property type="evidence" value="ECO:0007669"/>
    <property type="project" value="UniProtKB-SubCell"/>
</dbReference>
<feature type="transmembrane region" description="Helical" evidence="5">
    <location>
        <begin position="136"/>
        <end position="161"/>
    </location>
</feature>
<feature type="transmembrane region" description="Helical" evidence="5">
    <location>
        <begin position="89"/>
        <end position="105"/>
    </location>
</feature>
<name>A0A5E7ED73_PSEFL</name>
<evidence type="ECO:0000259" key="6">
    <source>
        <dbReference type="Pfam" id="PF13515"/>
    </source>
</evidence>
<protein>
    <recommendedName>
        <fullName evidence="6">Integral membrane bound transporter domain-containing protein</fullName>
    </recommendedName>
</protein>
<dbReference type="AlphaFoldDB" id="A0A5E7ED73"/>
<sequence>MSTEHGAAHPLSENDLRQCLRIAGGGSLGLLICKVFNLEYGAFFCVYPMLILGLVPTLNAHLVRQFLAQGVVVSLEVGLLYGLFGDRPVLAVPVVFLLFLYRFALMAKGPLFFFSALSAVFLSILLHFSSYPQTDVIDLLWCNGAAIWLSAAIAGLMFYLFPDATPRSPRQPMEKDLPSQRHEALLGATVATASFIAFQCLDLKDSLSAQVASILILFPMHWKGAHFAGRIRAIGTLIGCAVGFIMQLLLYNHHDILPLVLVMFWVALMVCARWHSMEKGVPGIGFGAITTLAILFGQYLTPTHDIMFDIFYRFTSVSISVVLTLVLIFLIHGFLNRFAVTRHMSH</sequence>
<accession>A0A5E7ED73</accession>
<evidence type="ECO:0000256" key="5">
    <source>
        <dbReference type="SAM" id="Phobius"/>
    </source>
</evidence>
<keyword evidence="3 5" id="KW-1133">Transmembrane helix</keyword>
<evidence type="ECO:0000256" key="2">
    <source>
        <dbReference type="ARBA" id="ARBA00022692"/>
    </source>
</evidence>
<gene>
    <name evidence="7" type="ORF">PS691_04434</name>
</gene>
<feature type="transmembrane region" description="Helical" evidence="5">
    <location>
        <begin position="231"/>
        <end position="250"/>
    </location>
</feature>
<feature type="transmembrane region" description="Helical" evidence="5">
    <location>
        <begin position="281"/>
        <end position="300"/>
    </location>
</feature>
<evidence type="ECO:0000256" key="3">
    <source>
        <dbReference type="ARBA" id="ARBA00022989"/>
    </source>
</evidence>